<evidence type="ECO:0000313" key="1">
    <source>
        <dbReference type="EMBL" id="GLS15549.1"/>
    </source>
</evidence>
<proteinExistence type="predicted"/>
<name>A0ABQ6C614_9BURK</name>
<organism evidence="1 2">
    <name type="scientific">Hydrogenophaga electricum</name>
    <dbReference type="NCBI Taxonomy" id="1230953"/>
    <lineage>
        <taxon>Bacteria</taxon>
        <taxon>Pseudomonadati</taxon>
        <taxon>Pseudomonadota</taxon>
        <taxon>Betaproteobacteria</taxon>
        <taxon>Burkholderiales</taxon>
        <taxon>Comamonadaceae</taxon>
        <taxon>Hydrogenophaga</taxon>
    </lineage>
</organism>
<keyword evidence="2" id="KW-1185">Reference proteome</keyword>
<protein>
    <submittedName>
        <fullName evidence="1">Uncharacterized protein</fullName>
    </submittedName>
</protein>
<reference evidence="2" key="1">
    <citation type="journal article" date="2019" name="Int. J. Syst. Evol. Microbiol.">
        <title>The Global Catalogue of Microorganisms (GCM) 10K type strain sequencing project: providing services to taxonomists for standard genome sequencing and annotation.</title>
        <authorList>
            <consortium name="The Broad Institute Genomics Platform"/>
            <consortium name="The Broad Institute Genome Sequencing Center for Infectious Disease"/>
            <person name="Wu L."/>
            <person name="Ma J."/>
        </authorList>
    </citation>
    <scope>NUCLEOTIDE SEQUENCE [LARGE SCALE GENOMIC DNA]</scope>
    <source>
        <strain evidence="2">NBRC 109341</strain>
    </source>
</reference>
<evidence type="ECO:0000313" key="2">
    <source>
        <dbReference type="Proteomes" id="UP001156903"/>
    </source>
</evidence>
<dbReference type="Proteomes" id="UP001156903">
    <property type="component" value="Unassembled WGS sequence"/>
</dbReference>
<accession>A0ABQ6C614</accession>
<sequence length="88" mass="9093">MPQSMRQCAVAEAHLKLVAAGRGQGGQHAGIDGGPHALHQRAQRAFFHTAHGAGRGNLQAAKNMGTPDDAHGTAAHQALDELLTVLDA</sequence>
<comment type="caution">
    <text evidence="1">The sequence shown here is derived from an EMBL/GenBank/DDBJ whole genome shotgun (WGS) entry which is preliminary data.</text>
</comment>
<dbReference type="EMBL" id="BSPB01000028">
    <property type="protein sequence ID" value="GLS15549.1"/>
    <property type="molecule type" value="Genomic_DNA"/>
</dbReference>
<gene>
    <name evidence="1" type="ORF">GCM10007935_29850</name>
</gene>